<gene>
    <name evidence="3" type="ORF">FH5T_21530</name>
    <name evidence="4" type="ORF">SAMN05444285_13838</name>
</gene>
<dbReference type="InterPro" id="IPR050190">
    <property type="entry name" value="UPF0213_domain"/>
</dbReference>
<dbReference type="CDD" id="cd10449">
    <property type="entry name" value="GIY-YIG_SLX1_like"/>
    <property type="match status" value="1"/>
</dbReference>
<reference evidence="4 6" key="2">
    <citation type="submission" date="2016-10" db="EMBL/GenBank/DDBJ databases">
        <authorList>
            <person name="de Groot N.N."/>
        </authorList>
    </citation>
    <scope>NUCLEOTIDE SEQUENCE [LARGE SCALE GENOMIC DNA]</scope>
    <source>
        <strain evidence="4 6">DSM 25947</strain>
    </source>
</reference>
<accession>X5E1K4</accession>
<dbReference type="PROSITE" id="PS50164">
    <property type="entry name" value="GIY_YIG"/>
    <property type="match status" value="1"/>
</dbReference>
<dbReference type="Pfam" id="PF01541">
    <property type="entry name" value="GIY-YIG"/>
    <property type="match status" value="1"/>
</dbReference>
<keyword evidence="5" id="KW-1185">Reference proteome</keyword>
<dbReference type="Gene3D" id="3.40.1440.10">
    <property type="entry name" value="GIY-YIG endonuclease"/>
    <property type="match status" value="1"/>
</dbReference>
<dbReference type="AlphaFoldDB" id="X5E1K4"/>
<dbReference type="RefSeq" id="WP_038563093.1">
    <property type="nucleotide sequence ID" value="NZ_FOHT01000038.1"/>
</dbReference>
<dbReference type="InterPro" id="IPR035901">
    <property type="entry name" value="GIY-YIG_endonuc_sf"/>
</dbReference>
<sequence>MKGFYYTYILYSEKDGQNYAGYTHDLNLRFELHCKGNVPSTKYRRPLKLIYFEACLSKEDALKREKYFKTHYGKMFLKNRLKSYFTGFQPETK</sequence>
<dbReference type="STRING" id="1168034.FH5T_21530"/>
<dbReference type="KEGG" id="dori:FH5T_21530"/>
<dbReference type="PANTHER" id="PTHR34477:SF1">
    <property type="entry name" value="UPF0213 PROTEIN YHBQ"/>
    <property type="match status" value="1"/>
</dbReference>
<dbReference type="Proteomes" id="UP000023772">
    <property type="component" value="Chromosome"/>
</dbReference>
<evidence type="ECO:0000313" key="3">
    <source>
        <dbReference type="EMBL" id="AHW61325.1"/>
    </source>
</evidence>
<evidence type="ECO:0000256" key="1">
    <source>
        <dbReference type="ARBA" id="ARBA00007435"/>
    </source>
</evidence>
<organism evidence="4 6">
    <name type="scientific">Draconibacterium orientale</name>
    <dbReference type="NCBI Taxonomy" id="1168034"/>
    <lineage>
        <taxon>Bacteria</taxon>
        <taxon>Pseudomonadati</taxon>
        <taxon>Bacteroidota</taxon>
        <taxon>Bacteroidia</taxon>
        <taxon>Marinilabiliales</taxon>
        <taxon>Prolixibacteraceae</taxon>
        <taxon>Draconibacterium</taxon>
    </lineage>
</organism>
<dbReference type="eggNOG" id="COG2827">
    <property type="taxonomic scope" value="Bacteria"/>
</dbReference>
<protein>
    <submittedName>
        <fullName evidence="3">Excinuclease ABC subunit C</fullName>
    </submittedName>
    <submittedName>
        <fullName evidence="4">Putative endonuclease</fullName>
    </submittedName>
</protein>
<dbReference type="Proteomes" id="UP000181981">
    <property type="component" value="Unassembled WGS sequence"/>
</dbReference>
<comment type="similarity">
    <text evidence="1">Belongs to the UPF0213 family.</text>
</comment>
<dbReference type="GO" id="GO:0004519">
    <property type="term" value="F:endonuclease activity"/>
    <property type="evidence" value="ECO:0007669"/>
    <property type="project" value="UniProtKB-KW"/>
</dbReference>
<keyword evidence="4" id="KW-0378">Hydrolase</keyword>
<evidence type="ECO:0000313" key="5">
    <source>
        <dbReference type="Proteomes" id="UP000023772"/>
    </source>
</evidence>
<evidence type="ECO:0000259" key="2">
    <source>
        <dbReference type="PROSITE" id="PS50164"/>
    </source>
</evidence>
<dbReference type="OrthoDB" id="1495241at2"/>
<name>X5E1K4_9BACT</name>
<dbReference type="SUPFAM" id="SSF82771">
    <property type="entry name" value="GIY-YIG endonuclease"/>
    <property type="match status" value="1"/>
</dbReference>
<dbReference type="EMBL" id="CP007451">
    <property type="protein sequence ID" value="AHW61325.1"/>
    <property type="molecule type" value="Genomic_DNA"/>
</dbReference>
<keyword evidence="4" id="KW-0540">Nuclease</keyword>
<feature type="domain" description="GIY-YIG" evidence="2">
    <location>
        <begin position="3"/>
        <end position="80"/>
    </location>
</feature>
<keyword evidence="4" id="KW-0255">Endonuclease</keyword>
<dbReference type="EMBL" id="FOHT01000038">
    <property type="protein sequence ID" value="SEU05770.1"/>
    <property type="molecule type" value="Genomic_DNA"/>
</dbReference>
<evidence type="ECO:0000313" key="6">
    <source>
        <dbReference type="Proteomes" id="UP000181981"/>
    </source>
</evidence>
<proteinExistence type="inferred from homology"/>
<dbReference type="HOGENOM" id="CLU_135650_6_3_10"/>
<dbReference type="PANTHER" id="PTHR34477">
    <property type="entry name" value="UPF0213 PROTEIN YHBQ"/>
    <property type="match status" value="1"/>
</dbReference>
<reference evidence="3 5" key="1">
    <citation type="submission" date="2014-03" db="EMBL/GenBank/DDBJ databases">
        <title>Complete genome sequence of a deeply braunched marine Bacteroidia bacterium Draconibacterium orientale type strain FH5T.</title>
        <authorList>
            <person name="Li X."/>
            <person name="Wang X."/>
            <person name="Xie Z."/>
            <person name="Du Z."/>
            <person name="Chen G."/>
        </authorList>
    </citation>
    <scope>NUCLEOTIDE SEQUENCE [LARGE SCALE GENOMIC DNA]</scope>
    <source>
        <strain evidence="3 5">FH5</strain>
    </source>
</reference>
<evidence type="ECO:0000313" key="4">
    <source>
        <dbReference type="EMBL" id="SEU05770.1"/>
    </source>
</evidence>
<dbReference type="InterPro" id="IPR000305">
    <property type="entry name" value="GIY-YIG_endonuc"/>
</dbReference>